<dbReference type="GO" id="GO:0005525">
    <property type="term" value="F:GTP binding"/>
    <property type="evidence" value="ECO:0007669"/>
    <property type="project" value="UniProtKB-KW"/>
</dbReference>
<keyword evidence="2" id="KW-0342">GTP-binding</keyword>
<dbReference type="SMART" id="SM00173">
    <property type="entry name" value="RAS"/>
    <property type="match status" value="1"/>
</dbReference>
<keyword evidence="1" id="KW-0547">Nucleotide-binding</keyword>
<protein>
    <submittedName>
        <fullName evidence="3">Uncharacterized protein</fullName>
    </submittedName>
</protein>
<dbReference type="GO" id="GO:0005764">
    <property type="term" value="C:lysosome"/>
    <property type="evidence" value="ECO:0000318"/>
    <property type="project" value="GO_Central"/>
</dbReference>
<dbReference type="PROSITE" id="PS51419">
    <property type="entry name" value="RAB"/>
    <property type="match status" value="1"/>
</dbReference>
<dbReference type="PRINTS" id="PR00449">
    <property type="entry name" value="RASTRNSFRMNG"/>
</dbReference>
<evidence type="ECO:0000256" key="2">
    <source>
        <dbReference type="ARBA" id="ARBA00023134"/>
    </source>
</evidence>
<dbReference type="PANTHER" id="PTHR47977">
    <property type="entry name" value="RAS-RELATED PROTEIN RAB"/>
    <property type="match status" value="1"/>
</dbReference>
<reference evidence="3 4" key="1">
    <citation type="journal article" date="2007" name="Science">
        <title>Sea anemone genome reveals ancestral eumetazoan gene repertoire and genomic organization.</title>
        <authorList>
            <person name="Putnam N.H."/>
            <person name="Srivastava M."/>
            <person name="Hellsten U."/>
            <person name="Dirks B."/>
            <person name="Chapman J."/>
            <person name="Salamov A."/>
            <person name="Terry A."/>
            <person name="Shapiro H."/>
            <person name="Lindquist E."/>
            <person name="Kapitonov V.V."/>
            <person name="Jurka J."/>
            <person name="Genikhovich G."/>
            <person name="Grigoriev I.V."/>
            <person name="Lucas S.M."/>
            <person name="Steele R.E."/>
            <person name="Finnerty J.R."/>
            <person name="Technau U."/>
            <person name="Martindale M.Q."/>
            <person name="Rokhsar D.S."/>
        </authorList>
    </citation>
    <scope>NUCLEOTIDE SEQUENCE [LARGE SCALE GENOMIC DNA]</scope>
    <source>
        <strain evidence="4">CH2 X CH6</strain>
    </source>
</reference>
<evidence type="ECO:0000256" key="1">
    <source>
        <dbReference type="ARBA" id="ARBA00022741"/>
    </source>
</evidence>
<dbReference type="AlphaFoldDB" id="A7SP11"/>
<dbReference type="eggNOG" id="KOG0094">
    <property type="taxonomic scope" value="Eukaryota"/>
</dbReference>
<dbReference type="PhylomeDB" id="A7SP11"/>
<dbReference type="GO" id="GO:0005770">
    <property type="term" value="C:late endosome"/>
    <property type="evidence" value="ECO:0000318"/>
    <property type="project" value="GO_Central"/>
</dbReference>
<dbReference type="GO" id="GO:0045335">
    <property type="term" value="C:phagocytic vesicle"/>
    <property type="evidence" value="ECO:0000318"/>
    <property type="project" value="GO_Central"/>
</dbReference>
<proteinExistence type="predicted"/>
<dbReference type="Pfam" id="PF00071">
    <property type="entry name" value="Ras"/>
    <property type="match status" value="1"/>
</dbReference>
<dbReference type="CDD" id="cd00154">
    <property type="entry name" value="Rab"/>
    <property type="match status" value="1"/>
</dbReference>
<dbReference type="Proteomes" id="UP000001593">
    <property type="component" value="Unassembled WGS sequence"/>
</dbReference>
<evidence type="ECO:0000313" key="4">
    <source>
        <dbReference type="Proteomes" id="UP000001593"/>
    </source>
</evidence>
<dbReference type="SMART" id="SM00174">
    <property type="entry name" value="RHO"/>
    <property type="match status" value="1"/>
</dbReference>
<organism evidence="3 4">
    <name type="scientific">Nematostella vectensis</name>
    <name type="common">Starlet sea anemone</name>
    <dbReference type="NCBI Taxonomy" id="45351"/>
    <lineage>
        <taxon>Eukaryota</taxon>
        <taxon>Metazoa</taxon>
        <taxon>Cnidaria</taxon>
        <taxon>Anthozoa</taxon>
        <taxon>Hexacorallia</taxon>
        <taxon>Actiniaria</taxon>
        <taxon>Edwardsiidae</taxon>
        <taxon>Nematostella</taxon>
    </lineage>
</organism>
<feature type="non-terminal residue" evidence="3">
    <location>
        <position position="1"/>
    </location>
</feature>
<keyword evidence="4" id="KW-1185">Reference proteome</keyword>
<dbReference type="SUPFAM" id="SSF52540">
    <property type="entry name" value="P-loop containing nucleoside triphosphate hydrolases"/>
    <property type="match status" value="1"/>
</dbReference>
<evidence type="ECO:0000313" key="3">
    <source>
        <dbReference type="EMBL" id="EDO34566.1"/>
    </source>
</evidence>
<sequence length="167" mass="18676">KQYKVVLVGDAGVGKSFVIDRLNSTSEHWQGSRLYKPTTGGHASYFTASNSCHLYLLDTSGLEEYRELTKIYLKNLDCVVFTFALNDPHSLSSLEKWNNDFLDVFLGDSSRVLKFVLGCKIDTQHEADIQPKAEDFASRIGAELSITSAITGTNVNDFFERIADKLK</sequence>
<feature type="non-terminal residue" evidence="3">
    <location>
        <position position="167"/>
    </location>
</feature>
<name>A7SP11_NEMVE</name>
<dbReference type="InParanoid" id="A7SP11"/>
<gene>
    <name evidence="3" type="ORF">NEMVEDRAFT_v1g125561</name>
</gene>
<dbReference type="GO" id="GO:0003924">
    <property type="term" value="F:GTPase activity"/>
    <property type="evidence" value="ECO:0007669"/>
    <property type="project" value="InterPro"/>
</dbReference>
<dbReference type="GO" id="GO:0090385">
    <property type="term" value="P:phagosome-lysosome fusion"/>
    <property type="evidence" value="ECO:0000318"/>
    <property type="project" value="GO_Central"/>
</dbReference>
<dbReference type="InterPro" id="IPR050227">
    <property type="entry name" value="Rab"/>
</dbReference>
<dbReference type="STRING" id="45351.A7SP11"/>
<dbReference type="SMART" id="SM00175">
    <property type="entry name" value="RAB"/>
    <property type="match status" value="1"/>
</dbReference>
<accession>A7SP11</accession>
<dbReference type="InterPro" id="IPR001806">
    <property type="entry name" value="Small_GTPase"/>
</dbReference>
<dbReference type="InterPro" id="IPR027417">
    <property type="entry name" value="P-loop_NTPase"/>
</dbReference>
<dbReference type="HOGENOM" id="CLU_041217_10_6_1"/>
<dbReference type="EMBL" id="DS469726">
    <property type="protein sequence ID" value="EDO34566.1"/>
    <property type="molecule type" value="Genomic_DNA"/>
</dbReference>
<dbReference type="GO" id="GO:0008333">
    <property type="term" value="P:endosome to lysosome transport"/>
    <property type="evidence" value="ECO:0000318"/>
    <property type="project" value="GO_Central"/>
</dbReference>
<dbReference type="Gene3D" id="3.40.50.300">
    <property type="entry name" value="P-loop containing nucleotide triphosphate hydrolases"/>
    <property type="match status" value="1"/>
</dbReference>